<feature type="compositionally biased region" description="Basic and acidic residues" evidence="1">
    <location>
        <begin position="254"/>
        <end position="264"/>
    </location>
</feature>
<organism evidence="2">
    <name type="scientific">viral metagenome</name>
    <dbReference type="NCBI Taxonomy" id="1070528"/>
    <lineage>
        <taxon>unclassified sequences</taxon>
        <taxon>metagenomes</taxon>
        <taxon>organismal metagenomes</taxon>
    </lineage>
</organism>
<evidence type="ECO:0000256" key="1">
    <source>
        <dbReference type="SAM" id="MobiDB-lite"/>
    </source>
</evidence>
<accession>A0A6C0JTU8</accession>
<feature type="compositionally biased region" description="Acidic residues" evidence="1">
    <location>
        <begin position="272"/>
        <end position="281"/>
    </location>
</feature>
<feature type="region of interest" description="Disordered" evidence="1">
    <location>
        <begin position="179"/>
        <end position="292"/>
    </location>
</feature>
<feature type="compositionally biased region" description="Acidic residues" evidence="1">
    <location>
        <begin position="180"/>
        <end position="215"/>
    </location>
</feature>
<dbReference type="AlphaFoldDB" id="A0A6C0JTU8"/>
<evidence type="ECO:0000313" key="2">
    <source>
        <dbReference type="EMBL" id="QHU08979.1"/>
    </source>
</evidence>
<name>A0A6C0JTU8_9ZZZZ</name>
<reference evidence="2" key="1">
    <citation type="journal article" date="2020" name="Nature">
        <title>Giant virus diversity and host interactions through global metagenomics.</title>
        <authorList>
            <person name="Schulz F."/>
            <person name="Roux S."/>
            <person name="Paez-Espino D."/>
            <person name="Jungbluth S."/>
            <person name="Walsh D.A."/>
            <person name="Denef V.J."/>
            <person name="McMahon K.D."/>
            <person name="Konstantinidis K.T."/>
            <person name="Eloe-Fadrosh E.A."/>
            <person name="Kyrpides N.C."/>
            <person name="Woyke T."/>
        </authorList>
    </citation>
    <scope>NUCLEOTIDE SEQUENCE</scope>
    <source>
        <strain evidence="2">GVMAG-S-1064190-84</strain>
    </source>
</reference>
<dbReference type="Pfam" id="PF19068">
    <property type="entry name" value="DUF5764"/>
    <property type="match status" value="1"/>
</dbReference>
<protein>
    <submittedName>
        <fullName evidence="2">Uncharacterized protein</fullName>
    </submittedName>
</protein>
<proteinExistence type="predicted"/>
<sequence>MESTLSILVDAKREYTDKLISLMAPVMIDVFHEMFQEASKLSNNRKVLQMFQKLLKEVPNWSNAMSKQHTDNLVNKCSWFNDLLAAVFVSHVKILSAVRLKTENRKLSLKLPTNEVFVQTVYNNAARELYNDPYIFNEVQSEYARDKELFKRFGDVIETTIKELLPVQHILQTYMGQTDENIDVEDSDPVDDDDVDHEQEMGEEEEEEQGEDALDDGYKPPEQSIDPPPAPTTTTEMDSEIKPPASEGESSVPFEHEVGGEDIKTISTQTQGEEESLFDDAPEQRTKKLRYM</sequence>
<dbReference type="EMBL" id="MN740700">
    <property type="protein sequence ID" value="QHU08979.1"/>
    <property type="molecule type" value="Genomic_DNA"/>
</dbReference>
<dbReference type="InterPro" id="IPR043913">
    <property type="entry name" value="DUF5764"/>
</dbReference>